<dbReference type="InterPro" id="IPR050951">
    <property type="entry name" value="Retrovirus_Pol_polyprotein"/>
</dbReference>
<keyword evidence="8" id="KW-0239">DNA-directed DNA polymerase</keyword>
<dbReference type="AlphaFoldDB" id="A0AAW2RE29"/>
<keyword evidence="7" id="KW-0695">RNA-directed DNA polymerase</keyword>
<evidence type="ECO:0000256" key="10">
    <source>
        <dbReference type="ARBA" id="ARBA00023172"/>
    </source>
</evidence>
<dbReference type="GO" id="GO:0003677">
    <property type="term" value="F:DNA binding"/>
    <property type="evidence" value="ECO:0007669"/>
    <property type="project" value="UniProtKB-KW"/>
</dbReference>
<gene>
    <name evidence="13" type="ORF">Sradi_3147700</name>
</gene>
<dbReference type="GO" id="GO:0006310">
    <property type="term" value="P:DNA recombination"/>
    <property type="evidence" value="ECO:0007669"/>
    <property type="project" value="UniProtKB-KW"/>
</dbReference>
<comment type="caution">
    <text evidence="13">The sequence shown here is derived from an EMBL/GenBank/DDBJ whole genome shotgun (WGS) entry which is preliminary data.</text>
</comment>
<evidence type="ECO:0000256" key="11">
    <source>
        <dbReference type="SAM" id="MobiDB-lite"/>
    </source>
</evidence>
<keyword evidence="8" id="KW-0808">Transferase</keyword>
<evidence type="ECO:0000256" key="9">
    <source>
        <dbReference type="ARBA" id="ARBA00023125"/>
    </source>
</evidence>
<accession>A0AAW2RE29</accession>
<dbReference type="GO" id="GO:0006508">
    <property type="term" value="P:proteolysis"/>
    <property type="evidence" value="ECO:0007669"/>
    <property type="project" value="UniProtKB-KW"/>
</dbReference>
<keyword evidence="4" id="KW-0378">Hydrolase</keyword>
<evidence type="ECO:0000313" key="13">
    <source>
        <dbReference type="EMBL" id="KAL0378422.1"/>
    </source>
</evidence>
<feature type="compositionally biased region" description="Polar residues" evidence="11">
    <location>
        <begin position="518"/>
        <end position="527"/>
    </location>
</feature>
<dbReference type="GO" id="GO:0046872">
    <property type="term" value="F:metal ion binding"/>
    <property type="evidence" value="ECO:0007669"/>
    <property type="project" value="UniProtKB-KW"/>
</dbReference>
<name>A0AAW2RE29_SESRA</name>
<keyword evidence="10" id="KW-0233">DNA recombination</keyword>
<dbReference type="PROSITE" id="PS50994">
    <property type="entry name" value="INTEGRASE"/>
    <property type="match status" value="1"/>
</dbReference>
<dbReference type="GO" id="GO:0015074">
    <property type="term" value="P:DNA integration"/>
    <property type="evidence" value="ECO:0007669"/>
    <property type="project" value="UniProtKB-KW"/>
</dbReference>
<organism evidence="13">
    <name type="scientific">Sesamum radiatum</name>
    <name type="common">Black benniseed</name>
    <dbReference type="NCBI Taxonomy" id="300843"/>
    <lineage>
        <taxon>Eukaryota</taxon>
        <taxon>Viridiplantae</taxon>
        <taxon>Streptophyta</taxon>
        <taxon>Embryophyta</taxon>
        <taxon>Tracheophyta</taxon>
        <taxon>Spermatophyta</taxon>
        <taxon>Magnoliopsida</taxon>
        <taxon>eudicotyledons</taxon>
        <taxon>Gunneridae</taxon>
        <taxon>Pentapetalae</taxon>
        <taxon>asterids</taxon>
        <taxon>lamiids</taxon>
        <taxon>Lamiales</taxon>
        <taxon>Pedaliaceae</taxon>
        <taxon>Sesamum</taxon>
    </lineage>
</organism>
<evidence type="ECO:0000256" key="2">
    <source>
        <dbReference type="ARBA" id="ARBA00022723"/>
    </source>
</evidence>
<dbReference type="InterPro" id="IPR036397">
    <property type="entry name" value="RNaseH_sf"/>
</dbReference>
<evidence type="ECO:0000256" key="3">
    <source>
        <dbReference type="ARBA" id="ARBA00022750"/>
    </source>
</evidence>
<dbReference type="GO" id="GO:0004190">
    <property type="term" value="F:aspartic-type endopeptidase activity"/>
    <property type="evidence" value="ECO:0007669"/>
    <property type="project" value="UniProtKB-KW"/>
</dbReference>
<keyword evidence="2" id="KW-0479">Metal-binding</keyword>
<reference evidence="13" key="1">
    <citation type="submission" date="2020-06" db="EMBL/GenBank/DDBJ databases">
        <authorList>
            <person name="Li T."/>
            <person name="Hu X."/>
            <person name="Zhang T."/>
            <person name="Song X."/>
            <person name="Zhang H."/>
            <person name="Dai N."/>
            <person name="Sheng W."/>
            <person name="Hou X."/>
            <person name="Wei L."/>
        </authorList>
    </citation>
    <scope>NUCLEOTIDE SEQUENCE</scope>
    <source>
        <strain evidence="13">G02</strain>
        <tissue evidence="13">Leaf</tissue>
    </source>
</reference>
<evidence type="ECO:0000256" key="5">
    <source>
        <dbReference type="ARBA" id="ARBA00022842"/>
    </source>
</evidence>
<dbReference type="Pfam" id="PF17921">
    <property type="entry name" value="Integrase_H2C2"/>
    <property type="match status" value="1"/>
</dbReference>
<feature type="domain" description="Integrase catalytic" evidence="12">
    <location>
        <begin position="196"/>
        <end position="363"/>
    </location>
</feature>
<protein>
    <submittedName>
        <fullName evidence="13">Transposon Ty3-G Gag-Pol polyprotein</fullName>
    </submittedName>
</protein>
<dbReference type="Pfam" id="PF24626">
    <property type="entry name" value="SH3_Tf2-1"/>
    <property type="match status" value="1"/>
</dbReference>
<dbReference type="InterPro" id="IPR056924">
    <property type="entry name" value="SH3_Tf2-1"/>
</dbReference>
<keyword evidence="5" id="KW-0460">Magnesium</keyword>
<keyword evidence="3" id="KW-0064">Aspartyl protease</keyword>
<dbReference type="PANTHER" id="PTHR37984:SF5">
    <property type="entry name" value="PROTEIN NYNRIN-LIKE"/>
    <property type="match status" value="1"/>
</dbReference>
<proteinExistence type="predicted"/>
<sequence length="553" mass="62364">MAALSSWPKIPHFYRPEEPSFLLTQTVQTPAQHKWLSKLLGFDYEIIYTPGKDNVVADALSRHSHAYFAVLLAVSFVTSSVLTDLRKFYSSTPEGQSLVRTVGNSSSSKLVFSDTHDVILLNDRLFVPDASVLRFLLLSEFHSSPIGGHSSVRATLGRLAFSFYWPKMRYDVQQFVKACSVCQHHKYSTDQPIGLLQPLPIPNQVWEDLSMDFITHLPPSGGRTVIWVVVDRLSKYAHFVGLLSKFTIATLAASFTVEIYRLHGMPKSIVNDRDPLFLSKFWRELFRLSGTKLAYSSAYHPQSNGQTEALYGRTPPTISSYISRSSPIAALDDVLCRRQSVLSMARYHLARAHLRMKQQTDRHRRDLSFAVRDWVLLRLQPYRQLSVRRRGPQKLSPRFFGPFRIILRLGPVVYELAFPPESPVHPVFHASFLKPFHGDPDSASIIAPPETADPLLDFTSSRIVESDASWVSVDEFLSSFPDFDLEDKVVFGGPGTDTTQIHIGPLNTEGELLLEGPTTSGLTSGSMNEGPIRKRSNRVTSKPAKYKDYYMQN</sequence>
<dbReference type="Gene3D" id="1.10.340.70">
    <property type="match status" value="1"/>
</dbReference>
<evidence type="ECO:0000256" key="1">
    <source>
        <dbReference type="ARBA" id="ARBA00022670"/>
    </source>
</evidence>
<reference evidence="13" key="2">
    <citation type="journal article" date="2024" name="Plant">
        <title>Genomic evolution and insights into agronomic trait innovations of Sesamum species.</title>
        <authorList>
            <person name="Miao H."/>
            <person name="Wang L."/>
            <person name="Qu L."/>
            <person name="Liu H."/>
            <person name="Sun Y."/>
            <person name="Le M."/>
            <person name="Wang Q."/>
            <person name="Wei S."/>
            <person name="Zheng Y."/>
            <person name="Lin W."/>
            <person name="Duan Y."/>
            <person name="Cao H."/>
            <person name="Xiong S."/>
            <person name="Wang X."/>
            <person name="Wei L."/>
            <person name="Li C."/>
            <person name="Ma Q."/>
            <person name="Ju M."/>
            <person name="Zhao R."/>
            <person name="Li G."/>
            <person name="Mu C."/>
            <person name="Tian Q."/>
            <person name="Mei H."/>
            <person name="Zhang T."/>
            <person name="Gao T."/>
            <person name="Zhang H."/>
        </authorList>
    </citation>
    <scope>NUCLEOTIDE SEQUENCE</scope>
    <source>
        <strain evidence="13">G02</strain>
    </source>
</reference>
<evidence type="ECO:0000256" key="4">
    <source>
        <dbReference type="ARBA" id="ARBA00022801"/>
    </source>
</evidence>
<dbReference type="GO" id="GO:0003964">
    <property type="term" value="F:RNA-directed DNA polymerase activity"/>
    <property type="evidence" value="ECO:0007669"/>
    <property type="project" value="UniProtKB-KW"/>
</dbReference>
<keyword evidence="1" id="KW-0645">Protease</keyword>
<evidence type="ECO:0000256" key="7">
    <source>
        <dbReference type="ARBA" id="ARBA00022918"/>
    </source>
</evidence>
<dbReference type="SUPFAM" id="SSF53098">
    <property type="entry name" value="Ribonuclease H-like"/>
    <property type="match status" value="1"/>
</dbReference>
<evidence type="ECO:0000256" key="8">
    <source>
        <dbReference type="ARBA" id="ARBA00022932"/>
    </source>
</evidence>
<keyword evidence="6" id="KW-0229">DNA integration</keyword>
<evidence type="ECO:0000256" key="6">
    <source>
        <dbReference type="ARBA" id="ARBA00022908"/>
    </source>
</evidence>
<keyword evidence="9" id="KW-0238">DNA-binding</keyword>
<dbReference type="GO" id="GO:0003887">
    <property type="term" value="F:DNA-directed DNA polymerase activity"/>
    <property type="evidence" value="ECO:0007669"/>
    <property type="project" value="UniProtKB-KW"/>
</dbReference>
<evidence type="ECO:0000259" key="12">
    <source>
        <dbReference type="PROSITE" id="PS50994"/>
    </source>
</evidence>
<dbReference type="PANTHER" id="PTHR37984">
    <property type="entry name" value="PROTEIN CBG26694"/>
    <property type="match status" value="1"/>
</dbReference>
<dbReference type="EMBL" id="JACGWJ010000013">
    <property type="protein sequence ID" value="KAL0378422.1"/>
    <property type="molecule type" value="Genomic_DNA"/>
</dbReference>
<feature type="region of interest" description="Disordered" evidence="11">
    <location>
        <begin position="518"/>
        <end position="538"/>
    </location>
</feature>
<keyword evidence="8" id="KW-0548">Nucleotidyltransferase</keyword>
<dbReference type="InterPro" id="IPR001584">
    <property type="entry name" value="Integrase_cat-core"/>
</dbReference>
<dbReference type="InterPro" id="IPR012337">
    <property type="entry name" value="RNaseH-like_sf"/>
</dbReference>
<dbReference type="Gene3D" id="3.30.420.10">
    <property type="entry name" value="Ribonuclease H-like superfamily/Ribonuclease H"/>
    <property type="match status" value="1"/>
</dbReference>
<dbReference type="InterPro" id="IPR041588">
    <property type="entry name" value="Integrase_H2C2"/>
</dbReference>